<comment type="similarity">
    <text evidence="2">Belongs to the rickettsiale 17 kDa surface antigen family.</text>
</comment>
<sequence length="124" mass="12993">MVASALSWFRLIITTQYRENHKRKSEDMFKRISVIAMVSALGLATVACSPNEQRTAGYGVGGAALGALAGGAIKGNGKGALRGAAIGAAAGTLVGVATKRNGVQYCNYRDAYGQMYQAPCNQYQ</sequence>
<keyword evidence="4" id="KW-0449">Lipoprotein</keyword>
<dbReference type="InterPro" id="IPR008816">
    <property type="entry name" value="Gly_zipper_2TM_dom"/>
</dbReference>
<name>A0A1R0FB18_9HYPH</name>
<protein>
    <recommendedName>
        <fullName evidence="3">17 kDa surface antigen</fullName>
    </recommendedName>
</protein>
<accession>A0A1R0FB18</accession>
<evidence type="ECO:0000256" key="2">
    <source>
        <dbReference type="ARBA" id="ARBA00008681"/>
    </source>
</evidence>
<evidence type="ECO:0000256" key="4">
    <source>
        <dbReference type="ARBA" id="ARBA00023288"/>
    </source>
</evidence>
<comment type="caution">
    <text evidence="6">The sequence shown here is derived from an EMBL/GenBank/DDBJ whole genome shotgun (WGS) entry which is preliminary data.</text>
</comment>
<evidence type="ECO:0000313" key="7">
    <source>
        <dbReference type="Proteomes" id="UP000187344"/>
    </source>
</evidence>
<dbReference type="EMBL" id="LXYT01000001">
    <property type="protein sequence ID" value="OLY44183.1"/>
    <property type="molecule type" value="Genomic_DNA"/>
</dbReference>
<keyword evidence="7" id="KW-1185">Reference proteome</keyword>
<dbReference type="Pfam" id="PF05433">
    <property type="entry name" value="Rick_17kDa_Anti"/>
    <property type="match status" value="1"/>
</dbReference>
<dbReference type="AlphaFoldDB" id="A0A1R0FB18"/>
<reference evidence="6 7" key="1">
    <citation type="submission" date="2016-12" db="EMBL/GenBank/DDBJ databases">
        <title>Comparative genomics of Bartonella apis.</title>
        <authorList>
            <person name="Engel P."/>
        </authorList>
    </citation>
    <scope>NUCLEOTIDE SEQUENCE [LARGE SCALE GENOMIC DNA]</scope>
    <source>
        <strain evidence="6 7">PEB0149</strain>
    </source>
</reference>
<dbReference type="Proteomes" id="UP000187344">
    <property type="component" value="Unassembled WGS sequence"/>
</dbReference>
<feature type="domain" description="Glycine zipper 2TM" evidence="5">
    <location>
        <begin position="58"/>
        <end position="95"/>
    </location>
</feature>
<evidence type="ECO:0000256" key="3">
    <source>
        <dbReference type="ARBA" id="ARBA00015281"/>
    </source>
</evidence>
<proteinExistence type="inferred from homology"/>
<evidence type="ECO:0000256" key="1">
    <source>
        <dbReference type="ARBA" id="ARBA00004459"/>
    </source>
</evidence>
<dbReference type="GO" id="GO:0009279">
    <property type="term" value="C:cell outer membrane"/>
    <property type="evidence" value="ECO:0007669"/>
    <property type="project" value="UniProtKB-SubCell"/>
</dbReference>
<evidence type="ECO:0000313" key="6">
    <source>
        <dbReference type="EMBL" id="OLY44183.1"/>
    </source>
</evidence>
<organism evidence="6 7">
    <name type="scientific">Bartonella apis</name>
    <dbReference type="NCBI Taxonomy" id="1686310"/>
    <lineage>
        <taxon>Bacteria</taxon>
        <taxon>Pseudomonadati</taxon>
        <taxon>Pseudomonadota</taxon>
        <taxon>Alphaproteobacteria</taxon>
        <taxon>Hyphomicrobiales</taxon>
        <taxon>Bartonellaceae</taxon>
        <taxon>Bartonella</taxon>
    </lineage>
</organism>
<evidence type="ECO:0000259" key="5">
    <source>
        <dbReference type="Pfam" id="PF05433"/>
    </source>
</evidence>
<gene>
    <name evidence="6" type="ORF">PEB0149_016500</name>
</gene>
<comment type="subcellular location">
    <subcellularLocation>
        <location evidence="1">Cell outer membrane</location>
        <topology evidence="1">Lipid-anchor</topology>
    </subcellularLocation>
</comment>